<proteinExistence type="predicted"/>
<gene>
    <name evidence="1" type="ORF">PIB30_097593</name>
</gene>
<feature type="non-terminal residue" evidence="1">
    <location>
        <position position="1"/>
    </location>
</feature>
<evidence type="ECO:0000313" key="1">
    <source>
        <dbReference type="EMBL" id="MED6201697.1"/>
    </source>
</evidence>
<evidence type="ECO:0000313" key="2">
    <source>
        <dbReference type="Proteomes" id="UP001341840"/>
    </source>
</evidence>
<reference evidence="1 2" key="1">
    <citation type="journal article" date="2023" name="Plants (Basel)">
        <title>Bridging the Gap: Combining Genomics and Transcriptomics Approaches to Understand Stylosanthes scabra, an Orphan Legume from the Brazilian Caatinga.</title>
        <authorList>
            <person name="Ferreira-Neto J.R.C."/>
            <person name="da Silva M.D."/>
            <person name="Binneck E."/>
            <person name="de Melo N.F."/>
            <person name="da Silva R.H."/>
            <person name="de Melo A.L.T.M."/>
            <person name="Pandolfi V."/>
            <person name="Bustamante F.O."/>
            <person name="Brasileiro-Vidal A.C."/>
            <person name="Benko-Iseppon A.M."/>
        </authorList>
    </citation>
    <scope>NUCLEOTIDE SEQUENCE [LARGE SCALE GENOMIC DNA]</scope>
    <source>
        <tissue evidence="1">Leaves</tissue>
    </source>
</reference>
<accession>A0ABU6XVG3</accession>
<name>A0ABU6XVG3_9FABA</name>
<dbReference type="Proteomes" id="UP001341840">
    <property type="component" value="Unassembled WGS sequence"/>
</dbReference>
<protein>
    <submittedName>
        <fullName evidence="1">Uncharacterized protein</fullName>
    </submittedName>
</protein>
<keyword evidence="2" id="KW-1185">Reference proteome</keyword>
<sequence>RQSGRPGVGKGVCKCVSGRPGAQNRRLGVGGGVYVGKGNVGRPGAQNWHLGVGEGVCKCVSGHPGTQNRRLGVGGGMYVGKGDVGRPGAQNWRLGVGDGGLGSVCWRPGASFGRHGVSVVVQEGGVGVLGALGVGFGQAPSFSAALSRGISGLKPIVNYRVLYIDTKPRMLTL</sequence>
<dbReference type="EMBL" id="JASCZI010213862">
    <property type="protein sequence ID" value="MED6201697.1"/>
    <property type="molecule type" value="Genomic_DNA"/>
</dbReference>
<comment type="caution">
    <text evidence="1">The sequence shown here is derived from an EMBL/GenBank/DDBJ whole genome shotgun (WGS) entry which is preliminary data.</text>
</comment>
<organism evidence="1 2">
    <name type="scientific">Stylosanthes scabra</name>
    <dbReference type="NCBI Taxonomy" id="79078"/>
    <lineage>
        <taxon>Eukaryota</taxon>
        <taxon>Viridiplantae</taxon>
        <taxon>Streptophyta</taxon>
        <taxon>Embryophyta</taxon>
        <taxon>Tracheophyta</taxon>
        <taxon>Spermatophyta</taxon>
        <taxon>Magnoliopsida</taxon>
        <taxon>eudicotyledons</taxon>
        <taxon>Gunneridae</taxon>
        <taxon>Pentapetalae</taxon>
        <taxon>rosids</taxon>
        <taxon>fabids</taxon>
        <taxon>Fabales</taxon>
        <taxon>Fabaceae</taxon>
        <taxon>Papilionoideae</taxon>
        <taxon>50 kb inversion clade</taxon>
        <taxon>dalbergioids sensu lato</taxon>
        <taxon>Dalbergieae</taxon>
        <taxon>Pterocarpus clade</taxon>
        <taxon>Stylosanthes</taxon>
    </lineage>
</organism>